<dbReference type="SUPFAM" id="SSF52540">
    <property type="entry name" value="P-loop containing nucleoside triphosphate hydrolases"/>
    <property type="match status" value="1"/>
</dbReference>
<dbReference type="EMBL" id="CP143577">
    <property type="protein sequence ID" value="WVN22284.1"/>
    <property type="molecule type" value="Genomic_DNA"/>
</dbReference>
<dbReference type="InterPro" id="IPR027785">
    <property type="entry name" value="UvrD-like_helicase_C"/>
</dbReference>
<dbReference type="Proteomes" id="UP001432074">
    <property type="component" value="Chromosome"/>
</dbReference>
<proteinExistence type="predicted"/>
<name>A0ABZ2ANJ2_MYCAR</name>
<reference evidence="2" key="1">
    <citation type="submission" date="2024-01" db="EMBL/GenBank/DDBJ databases">
        <title>Complete genome sequence of Mycoplasma arginini type strain G 230.</title>
        <authorList>
            <person name="Spergser J."/>
        </authorList>
    </citation>
    <scope>NUCLEOTIDE SEQUENCE</scope>
    <source>
        <strain evidence="2">NCTC 10129</strain>
    </source>
</reference>
<evidence type="ECO:0000313" key="2">
    <source>
        <dbReference type="EMBL" id="WVN22284.1"/>
    </source>
</evidence>
<dbReference type="Gene3D" id="3.40.50.300">
    <property type="entry name" value="P-loop containing nucleotide triphosphate hydrolases"/>
    <property type="match status" value="1"/>
</dbReference>
<dbReference type="GO" id="GO:0005524">
    <property type="term" value="F:ATP binding"/>
    <property type="evidence" value="ECO:0007669"/>
    <property type="project" value="UniProtKB-KW"/>
</dbReference>
<keyword evidence="2" id="KW-0547">Nucleotide-binding</keyword>
<dbReference type="RefSeq" id="WP_330445409.1">
    <property type="nucleotide sequence ID" value="NZ_CP143577.1"/>
</dbReference>
<evidence type="ECO:0000313" key="3">
    <source>
        <dbReference type="Proteomes" id="UP001432074"/>
    </source>
</evidence>
<dbReference type="InterPro" id="IPR027417">
    <property type="entry name" value="P-loop_NTPase"/>
</dbReference>
<keyword evidence="3" id="KW-1185">Reference proteome</keyword>
<protein>
    <submittedName>
        <fullName evidence="2">ATP-binding domain-containing protein</fullName>
    </submittedName>
</protein>
<gene>
    <name evidence="2" type="ORF">V2E25_01110</name>
</gene>
<accession>A0ABZ2ANJ2</accession>
<keyword evidence="2" id="KW-0067">ATP-binding</keyword>
<organism evidence="2 3">
    <name type="scientific">Mycoplasmopsis arginini</name>
    <name type="common">Mycoplasma arginini</name>
    <dbReference type="NCBI Taxonomy" id="2094"/>
    <lineage>
        <taxon>Bacteria</taxon>
        <taxon>Bacillati</taxon>
        <taxon>Mycoplasmatota</taxon>
        <taxon>Mycoplasmoidales</taxon>
        <taxon>Metamycoplasmataceae</taxon>
        <taxon>Mycoplasmopsis</taxon>
    </lineage>
</organism>
<evidence type="ECO:0000259" key="1">
    <source>
        <dbReference type="Pfam" id="PF13538"/>
    </source>
</evidence>
<dbReference type="Pfam" id="PF13538">
    <property type="entry name" value="UvrD_C_2"/>
    <property type="match status" value="1"/>
</dbReference>
<feature type="domain" description="UvrD-like helicase C-terminal" evidence="1">
    <location>
        <begin position="34"/>
        <end position="78"/>
    </location>
</feature>
<sequence>MSRADSLKVSNLKDVIINDSGTNTVKMNGKKTKVFTCPTFKGLEADDVIITDINNDIFDENNKSFYVAASRAKKRLFIFINKNNVNFKEVIERRFSETFPNPDKTRQLIGIMKGIIK</sequence>